<evidence type="ECO:0000313" key="5">
    <source>
        <dbReference type="Proteomes" id="UP001152797"/>
    </source>
</evidence>
<feature type="compositionally biased region" description="Basic and acidic residues" evidence="1">
    <location>
        <begin position="132"/>
        <end position="142"/>
    </location>
</feature>
<reference evidence="2" key="1">
    <citation type="submission" date="2022-10" db="EMBL/GenBank/DDBJ databases">
        <authorList>
            <person name="Chen Y."/>
            <person name="Dougan E. K."/>
            <person name="Chan C."/>
            <person name="Rhodes N."/>
            <person name="Thang M."/>
        </authorList>
    </citation>
    <scope>NUCLEOTIDE SEQUENCE</scope>
</reference>
<evidence type="ECO:0000256" key="1">
    <source>
        <dbReference type="SAM" id="MobiDB-lite"/>
    </source>
</evidence>
<keyword evidence="5" id="KW-1185">Reference proteome</keyword>
<feature type="compositionally biased region" description="Low complexity" evidence="1">
    <location>
        <begin position="111"/>
        <end position="121"/>
    </location>
</feature>
<dbReference type="EMBL" id="CAMXCT020003902">
    <property type="protein sequence ID" value="CAL1160208.1"/>
    <property type="molecule type" value="Genomic_DNA"/>
</dbReference>
<reference evidence="3" key="2">
    <citation type="submission" date="2024-04" db="EMBL/GenBank/DDBJ databases">
        <authorList>
            <person name="Chen Y."/>
            <person name="Shah S."/>
            <person name="Dougan E. K."/>
            <person name="Thang M."/>
            <person name="Chan C."/>
        </authorList>
    </citation>
    <scope>NUCLEOTIDE SEQUENCE [LARGE SCALE GENOMIC DNA]</scope>
</reference>
<dbReference type="AlphaFoldDB" id="A0A9P1DBK1"/>
<feature type="region of interest" description="Disordered" evidence="1">
    <location>
        <begin position="101"/>
        <end position="163"/>
    </location>
</feature>
<feature type="region of interest" description="Disordered" evidence="1">
    <location>
        <begin position="1"/>
        <end position="21"/>
    </location>
</feature>
<dbReference type="Proteomes" id="UP001152797">
    <property type="component" value="Unassembled WGS sequence"/>
</dbReference>
<protein>
    <submittedName>
        <fullName evidence="4">Zeaxanthin epoxidase, chloroplastic</fullName>
    </submittedName>
</protein>
<comment type="caution">
    <text evidence="2">The sequence shown here is derived from an EMBL/GenBank/DDBJ whole genome shotgun (WGS) entry which is preliminary data.</text>
</comment>
<gene>
    <name evidence="2" type="ORF">C1SCF055_LOCUS32433</name>
</gene>
<dbReference type="EMBL" id="CAMXCT030003902">
    <property type="protein sequence ID" value="CAL4794145.1"/>
    <property type="molecule type" value="Genomic_DNA"/>
</dbReference>
<accession>A0A9P1DBK1</accession>
<evidence type="ECO:0000313" key="2">
    <source>
        <dbReference type="EMBL" id="CAI4006833.1"/>
    </source>
</evidence>
<name>A0A9P1DBK1_9DINO</name>
<dbReference type="EMBL" id="CAMXCT010003902">
    <property type="protein sequence ID" value="CAI4006833.1"/>
    <property type="molecule type" value="Genomic_DNA"/>
</dbReference>
<proteinExistence type="predicted"/>
<organism evidence="2">
    <name type="scientific">Cladocopium goreaui</name>
    <dbReference type="NCBI Taxonomy" id="2562237"/>
    <lineage>
        <taxon>Eukaryota</taxon>
        <taxon>Sar</taxon>
        <taxon>Alveolata</taxon>
        <taxon>Dinophyceae</taxon>
        <taxon>Suessiales</taxon>
        <taxon>Symbiodiniaceae</taxon>
        <taxon>Cladocopium</taxon>
    </lineage>
</organism>
<feature type="compositionally biased region" description="Polar residues" evidence="1">
    <location>
        <begin position="151"/>
        <end position="162"/>
    </location>
</feature>
<sequence>MSQPWKKQRVDEPEPSSSVLTFFSDGSFRRVPVAQDSEAVPRNRKQITTVFAADGRYVHLENPSAEVLQHSGWSAQQKRGQRKSEGTLALRPMATNVAANSHAGAGDSKASHAASGLSLGANMPSQQASEKSWLDSRLERARTLPPPSVKQDPTSATKSQGPAANVMVELRVAQRSPKNSTESAACLRINASSTEALDKVLTESVGSLLSAMKPALS</sequence>
<evidence type="ECO:0000313" key="4">
    <source>
        <dbReference type="EMBL" id="CAL4794145.1"/>
    </source>
</evidence>
<evidence type="ECO:0000313" key="3">
    <source>
        <dbReference type="EMBL" id="CAL1160208.1"/>
    </source>
</evidence>
<feature type="region of interest" description="Disordered" evidence="1">
    <location>
        <begin position="68"/>
        <end position="87"/>
    </location>
</feature>